<gene>
    <name evidence="1" type="ORF">M441DRAFT_303321</name>
</gene>
<evidence type="ECO:0000313" key="1">
    <source>
        <dbReference type="EMBL" id="PTB45001.1"/>
    </source>
</evidence>
<dbReference type="AlphaFoldDB" id="A0A2T3ZJL1"/>
<proteinExistence type="predicted"/>
<keyword evidence="2" id="KW-1185">Reference proteome</keyword>
<reference evidence="1 2" key="1">
    <citation type="submission" date="2016-07" db="EMBL/GenBank/DDBJ databases">
        <title>Multiple horizontal gene transfer events from other fungi enriched the ability of initially mycotrophic Trichoderma (Ascomycota) to feed on dead plant biomass.</title>
        <authorList>
            <consortium name="DOE Joint Genome Institute"/>
            <person name="Aerts A."/>
            <person name="Atanasova L."/>
            <person name="Chenthamara K."/>
            <person name="Zhang J."/>
            <person name="Grujic M."/>
            <person name="Henrissat B."/>
            <person name="Kuo A."/>
            <person name="Salamov A."/>
            <person name="Lipzen A."/>
            <person name="Labutti K."/>
            <person name="Barry K."/>
            <person name="Miao Y."/>
            <person name="Rahimi M.J."/>
            <person name="Shen Q."/>
            <person name="Grigoriev I.V."/>
            <person name="Kubicek C.P."/>
            <person name="Druzhinina I.S."/>
        </authorList>
    </citation>
    <scope>NUCLEOTIDE SEQUENCE [LARGE SCALE GENOMIC DNA]</scope>
    <source>
        <strain evidence="1 2">CBS 433.97</strain>
    </source>
</reference>
<feature type="non-terminal residue" evidence="1">
    <location>
        <position position="61"/>
    </location>
</feature>
<protein>
    <submittedName>
        <fullName evidence="1">Uncharacterized protein</fullName>
    </submittedName>
</protein>
<sequence length="61" mass="7632">MLYHSKDTCQMHLVCDFRMRMAVQNGRFARQDTPFIIKQQLEYFSRINRKYYIDRIQQKRN</sequence>
<evidence type="ECO:0000313" key="2">
    <source>
        <dbReference type="Proteomes" id="UP000240493"/>
    </source>
</evidence>
<name>A0A2T3ZJL1_TRIA4</name>
<accession>A0A2T3ZJL1</accession>
<dbReference type="EMBL" id="KZ679257">
    <property type="protein sequence ID" value="PTB45001.1"/>
    <property type="molecule type" value="Genomic_DNA"/>
</dbReference>
<organism evidence="1 2">
    <name type="scientific">Trichoderma asperellum (strain ATCC 204424 / CBS 433.97 / NBRC 101777)</name>
    <dbReference type="NCBI Taxonomy" id="1042311"/>
    <lineage>
        <taxon>Eukaryota</taxon>
        <taxon>Fungi</taxon>
        <taxon>Dikarya</taxon>
        <taxon>Ascomycota</taxon>
        <taxon>Pezizomycotina</taxon>
        <taxon>Sordariomycetes</taxon>
        <taxon>Hypocreomycetidae</taxon>
        <taxon>Hypocreales</taxon>
        <taxon>Hypocreaceae</taxon>
        <taxon>Trichoderma</taxon>
    </lineage>
</organism>
<dbReference type="Proteomes" id="UP000240493">
    <property type="component" value="Unassembled WGS sequence"/>
</dbReference>